<dbReference type="Proteomes" id="UP000077671">
    <property type="component" value="Unassembled WGS sequence"/>
</dbReference>
<dbReference type="AlphaFoldDB" id="A0A8T8SES4"/>
<organism evidence="2 3">
    <name type="scientific">Tilletia caries</name>
    <name type="common">wheat bunt fungus</name>
    <dbReference type="NCBI Taxonomy" id="13290"/>
    <lineage>
        <taxon>Eukaryota</taxon>
        <taxon>Fungi</taxon>
        <taxon>Dikarya</taxon>
        <taxon>Basidiomycota</taxon>
        <taxon>Ustilaginomycotina</taxon>
        <taxon>Exobasidiomycetes</taxon>
        <taxon>Tilletiales</taxon>
        <taxon>Tilletiaceae</taxon>
        <taxon>Tilletia</taxon>
    </lineage>
</organism>
<gene>
    <name evidence="2" type="ORF">A4X03_0g8848</name>
</gene>
<reference evidence="2" key="2">
    <citation type="journal article" date="2019" name="IMA Fungus">
        <title>Genome sequencing and comparison of five Tilletia species to identify candidate genes for the detection of regulated species infecting wheat.</title>
        <authorList>
            <person name="Nguyen H.D.T."/>
            <person name="Sultana T."/>
            <person name="Kesanakurti P."/>
            <person name="Hambleton S."/>
        </authorList>
    </citation>
    <scope>NUCLEOTIDE SEQUENCE</scope>
    <source>
        <strain evidence="2">DAOMC 238032</strain>
    </source>
</reference>
<sequence length="413" mass="44610">RKVALGRLLPVAKGPNHAGSDSETTQDNPYRRPVTKAPPPTSTPSSSKHKLSPQGLPSLKKIRHQAPLLGRSDSEPSLIRGRPFQPKAKSTATVDLPYLVVINKLRNSMYVPLWHFTQEGIVEGRARDAHVVHTTTPTIAQLLDSSGPNAQLGQHKKQDLAMSYAEMSSAFKAFDKSMEKVVAEAKGEVKEWLQIEKDAWVDMWSSVRDHPLIGKSGGWAILARYVDLLRHDYYDAPYGYRLDPATWQSDIMARVKMFLDFNSIIEASSSSSGGHQAGHGGNQQASSSSGKSSQKKSKAQGGKQPFSSGASTSPDGLGACFVCGSRVRHNINVCNRVPEGRETAHAKRDAGRKLVRASDGTTIICHRFNLSNGCMSTAPSCSAGKHECSICGKTEHGCQGCPTVTKPSQASGL</sequence>
<comment type="caution">
    <text evidence="2">The sequence shown here is derived from an EMBL/GenBank/DDBJ whole genome shotgun (WGS) entry which is preliminary data.</text>
</comment>
<reference evidence="2" key="1">
    <citation type="submission" date="2016-04" db="EMBL/GenBank/DDBJ databases">
        <authorList>
            <person name="Nguyen H.D."/>
            <person name="Kesanakurti P."/>
            <person name="Cullis J."/>
            <person name="Levesque C.A."/>
            <person name="Hambleton S."/>
        </authorList>
    </citation>
    <scope>NUCLEOTIDE SEQUENCE</scope>
    <source>
        <strain evidence="2">DAOMC 238032</strain>
    </source>
</reference>
<evidence type="ECO:0000313" key="3">
    <source>
        <dbReference type="Proteomes" id="UP000077671"/>
    </source>
</evidence>
<protein>
    <submittedName>
        <fullName evidence="2">Uncharacterized protein</fullName>
    </submittedName>
</protein>
<dbReference type="EMBL" id="LWDD02002980">
    <property type="protein sequence ID" value="KAE8238497.1"/>
    <property type="molecule type" value="Genomic_DNA"/>
</dbReference>
<accession>A0A8T8SES4</accession>
<feature type="region of interest" description="Disordered" evidence="1">
    <location>
        <begin position="270"/>
        <end position="313"/>
    </location>
</feature>
<proteinExistence type="predicted"/>
<feature type="region of interest" description="Disordered" evidence="1">
    <location>
        <begin position="1"/>
        <end position="58"/>
    </location>
</feature>
<name>A0A8T8SES4_9BASI</name>
<evidence type="ECO:0000313" key="2">
    <source>
        <dbReference type="EMBL" id="KAE8238497.1"/>
    </source>
</evidence>
<feature type="compositionally biased region" description="Low complexity" evidence="1">
    <location>
        <begin position="282"/>
        <end position="292"/>
    </location>
</feature>
<feature type="compositionally biased region" description="Polar residues" evidence="1">
    <location>
        <begin position="19"/>
        <end position="28"/>
    </location>
</feature>
<evidence type="ECO:0000256" key="1">
    <source>
        <dbReference type="SAM" id="MobiDB-lite"/>
    </source>
</evidence>
<feature type="non-terminal residue" evidence="2">
    <location>
        <position position="1"/>
    </location>
</feature>